<name>A0ABR2ZMN6_9AGAR</name>
<reference evidence="1 2" key="1">
    <citation type="submission" date="2024-05" db="EMBL/GenBank/DDBJ databases">
        <title>A draft genome resource for the thread blight pathogen Marasmius tenuissimus strain MS-2.</title>
        <authorList>
            <person name="Yulfo-Soto G.E."/>
            <person name="Baruah I.K."/>
            <person name="Amoako-Attah I."/>
            <person name="Bukari Y."/>
            <person name="Meinhardt L.W."/>
            <person name="Bailey B.A."/>
            <person name="Cohen S.P."/>
        </authorList>
    </citation>
    <scope>NUCLEOTIDE SEQUENCE [LARGE SCALE GENOMIC DNA]</scope>
    <source>
        <strain evidence="1 2">MS-2</strain>
    </source>
</reference>
<protein>
    <submittedName>
        <fullName evidence="1">Uncharacterized protein</fullName>
    </submittedName>
</protein>
<organism evidence="1 2">
    <name type="scientific">Marasmius tenuissimus</name>
    <dbReference type="NCBI Taxonomy" id="585030"/>
    <lineage>
        <taxon>Eukaryota</taxon>
        <taxon>Fungi</taxon>
        <taxon>Dikarya</taxon>
        <taxon>Basidiomycota</taxon>
        <taxon>Agaricomycotina</taxon>
        <taxon>Agaricomycetes</taxon>
        <taxon>Agaricomycetidae</taxon>
        <taxon>Agaricales</taxon>
        <taxon>Marasmiineae</taxon>
        <taxon>Marasmiaceae</taxon>
        <taxon>Marasmius</taxon>
    </lineage>
</organism>
<evidence type="ECO:0000313" key="1">
    <source>
        <dbReference type="EMBL" id="KAL0062925.1"/>
    </source>
</evidence>
<proteinExistence type="predicted"/>
<dbReference type="EMBL" id="JBBXMP010000092">
    <property type="protein sequence ID" value="KAL0062925.1"/>
    <property type="molecule type" value="Genomic_DNA"/>
</dbReference>
<comment type="caution">
    <text evidence="1">The sequence shown here is derived from an EMBL/GenBank/DDBJ whole genome shotgun (WGS) entry which is preliminary data.</text>
</comment>
<gene>
    <name evidence="1" type="ORF">AAF712_010187</name>
</gene>
<accession>A0ABR2ZMN6</accession>
<keyword evidence="2" id="KW-1185">Reference proteome</keyword>
<sequence length="138" mass="16458">MPKHPKLITDPFQSRITDHFNVRKTKHFPPPTLIERKIVLVFWLADGRRKVLTFEGVAPPRMRLSDYTLTLARLGVQERPQFRVLHVEDSSYSWGYLGWREYFETPKDETPRFFHMSNDIDNLPDTWYLDVFAYTEAL</sequence>
<evidence type="ECO:0000313" key="2">
    <source>
        <dbReference type="Proteomes" id="UP001437256"/>
    </source>
</evidence>
<dbReference type="Proteomes" id="UP001437256">
    <property type="component" value="Unassembled WGS sequence"/>
</dbReference>